<dbReference type="OMA" id="MESEELC"/>
<dbReference type="InterPro" id="IPR036126">
    <property type="entry name" value="TBCA_sf"/>
</dbReference>
<protein>
    <recommendedName>
        <fullName evidence="3">Tubulin-specific chaperone A</fullName>
    </recommendedName>
</protein>
<evidence type="ECO:0000256" key="4">
    <source>
        <dbReference type="SAM" id="Coils"/>
    </source>
</evidence>
<keyword evidence="4" id="KW-0175">Coiled coil</keyword>
<comment type="subunit">
    <text evidence="3">Supercomplex made of cofactors A to E. Cofactors A and D function by capturing and stabilizing tubulin in a quasi-native conformation. Cofactor E binds to the cofactor D-tubulin complex; interaction with cofactor C then causes the release of tubulin polypeptides that are committed to the native state.</text>
</comment>
<evidence type="ECO:0000313" key="6">
    <source>
        <dbReference type="EMBL" id="TIC25584.1"/>
    </source>
</evidence>
<dbReference type="Proteomes" id="UP000307169">
    <property type="component" value="Unassembled WGS sequence"/>
</dbReference>
<dbReference type="EMBL" id="SPRH01000057">
    <property type="protein sequence ID" value="TIB96738.1"/>
    <property type="molecule type" value="Genomic_DNA"/>
</dbReference>
<evidence type="ECO:0000256" key="1">
    <source>
        <dbReference type="ARBA" id="ARBA00006806"/>
    </source>
</evidence>
<dbReference type="AlphaFoldDB" id="A0A4T0NF34"/>
<evidence type="ECO:0000256" key="3">
    <source>
        <dbReference type="RuleBase" id="RU364030"/>
    </source>
</evidence>
<evidence type="ECO:0000256" key="2">
    <source>
        <dbReference type="ARBA" id="ARBA00023186"/>
    </source>
</evidence>
<keyword evidence="3" id="KW-0206">Cytoskeleton</keyword>
<organism evidence="7 10">
    <name type="scientific">Wallemia mellicola</name>
    <dbReference type="NCBI Taxonomy" id="1708541"/>
    <lineage>
        <taxon>Eukaryota</taxon>
        <taxon>Fungi</taxon>
        <taxon>Dikarya</taxon>
        <taxon>Basidiomycota</taxon>
        <taxon>Wallemiomycotina</taxon>
        <taxon>Wallemiomycetes</taxon>
        <taxon>Wallemiales</taxon>
        <taxon>Wallemiaceae</taxon>
        <taxon>Wallemia</taxon>
    </lineage>
</organism>
<dbReference type="SUPFAM" id="SSF46988">
    <property type="entry name" value="Tubulin chaperone cofactor A"/>
    <property type="match status" value="1"/>
</dbReference>
<sequence length="85" mass="10123">MENKEKERQIKIREGVVKRLTKELEMYKQEVVDGEETMNKISLDDENGQWKKNNQSKLIEESKKLVIDTEQRLTKAIDELEKIKC</sequence>
<comment type="subcellular location">
    <subcellularLocation>
        <location evidence="3">Cytoplasm</location>
        <location evidence="3">Cytoskeleton</location>
    </subcellularLocation>
</comment>
<gene>
    <name evidence="7" type="ORF">E3Q01_03581</name>
    <name evidence="6" type="ORF">E3Q10_03709</name>
    <name evidence="5" type="ORF">E3Q17_03697</name>
</gene>
<feature type="coiled-coil region" evidence="4">
    <location>
        <begin position="17"/>
        <end position="79"/>
    </location>
</feature>
<dbReference type="PANTHER" id="PTHR21500:SF0">
    <property type="entry name" value="TUBULIN-SPECIFIC CHAPERONE A"/>
    <property type="match status" value="1"/>
</dbReference>
<evidence type="ECO:0000313" key="7">
    <source>
        <dbReference type="EMBL" id="TIC63066.1"/>
    </source>
</evidence>
<comment type="caution">
    <text evidence="7">The sequence shown here is derived from an EMBL/GenBank/DDBJ whole genome shotgun (WGS) entry which is preliminary data.</text>
</comment>
<reference evidence="8 9" key="1">
    <citation type="submission" date="2019-03" db="EMBL/GenBank/DDBJ databases">
        <title>Sequencing 25 genomes of Wallemia mellicola.</title>
        <authorList>
            <person name="Gostincar C."/>
        </authorList>
    </citation>
    <scope>NUCLEOTIDE SEQUENCE [LARGE SCALE GENOMIC DNA]</scope>
    <source>
        <strain evidence="5 9">EXF-1262</strain>
        <strain evidence="7 10">EXF-757</strain>
        <strain evidence="6 8">EXF-8738</strain>
    </source>
</reference>
<accession>A0A4T0NF34</accession>
<name>A0A4T0NF34_9BASI</name>
<dbReference type="Proteomes" id="UP000305647">
    <property type="component" value="Unassembled WGS sequence"/>
</dbReference>
<dbReference type="Proteomes" id="UP000310708">
    <property type="component" value="Unassembled WGS sequence"/>
</dbReference>
<dbReference type="GO" id="GO:0007021">
    <property type="term" value="P:tubulin complex assembly"/>
    <property type="evidence" value="ECO:0007669"/>
    <property type="project" value="UniProtKB-UniRule"/>
</dbReference>
<dbReference type="PANTHER" id="PTHR21500">
    <property type="entry name" value="TUBULIN-SPECIFIC CHAPERONE A"/>
    <property type="match status" value="1"/>
</dbReference>
<keyword evidence="2 3" id="KW-0143">Chaperone</keyword>
<dbReference type="GO" id="GO:0005829">
    <property type="term" value="C:cytosol"/>
    <property type="evidence" value="ECO:0007669"/>
    <property type="project" value="TreeGrafter"/>
</dbReference>
<keyword evidence="3" id="KW-0493">Microtubule</keyword>
<evidence type="ECO:0000313" key="8">
    <source>
        <dbReference type="Proteomes" id="UP000305647"/>
    </source>
</evidence>
<dbReference type="GO" id="GO:0005874">
    <property type="term" value="C:microtubule"/>
    <property type="evidence" value="ECO:0007669"/>
    <property type="project" value="UniProtKB-KW"/>
</dbReference>
<dbReference type="GO" id="GO:0048487">
    <property type="term" value="F:beta-tubulin binding"/>
    <property type="evidence" value="ECO:0007669"/>
    <property type="project" value="InterPro"/>
</dbReference>
<dbReference type="GO" id="GO:0007023">
    <property type="term" value="P:post-chaperonin tubulin folding pathway"/>
    <property type="evidence" value="ECO:0007669"/>
    <property type="project" value="UniProtKB-UniRule"/>
</dbReference>
<evidence type="ECO:0000313" key="9">
    <source>
        <dbReference type="Proteomes" id="UP000307169"/>
    </source>
</evidence>
<dbReference type="Pfam" id="PF02970">
    <property type="entry name" value="TBCA"/>
    <property type="match status" value="1"/>
</dbReference>
<evidence type="ECO:0000313" key="10">
    <source>
        <dbReference type="Proteomes" id="UP000310708"/>
    </source>
</evidence>
<dbReference type="InterPro" id="IPR004226">
    <property type="entry name" value="TBCA"/>
</dbReference>
<keyword evidence="3" id="KW-0963">Cytoplasm</keyword>
<dbReference type="Gene3D" id="1.20.58.90">
    <property type="match status" value="1"/>
</dbReference>
<evidence type="ECO:0000313" key="5">
    <source>
        <dbReference type="EMBL" id="TIB96738.1"/>
    </source>
</evidence>
<comment type="similarity">
    <text evidence="1 3">Belongs to the TBCA family.</text>
</comment>
<dbReference type="EMBL" id="SPRX01000055">
    <property type="protein sequence ID" value="TIC63066.1"/>
    <property type="molecule type" value="Genomic_DNA"/>
</dbReference>
<dbReference type="EMBL" id="SPRO01000056">
    <property type="protein sequence ID" value="TIC25584.1"/>
    <property type="molecule type" value="Genomic_DNA"/>
</dbReference>
<proteinExistence type="inferred from homology"/>